<organism evidence="2 3">
    <name type="scientific">Acorus gramineus</name>
    <name type="common">Dwarf sweet flag</name>
    <dbReference type="NCBI Taxonomy" id="55184"/>
    <lineage>
        <taxon>Eukaryota</taxon>
        <taxon>Viridiplantae</taxon>
        <taxon>Streptophyta</taxon>
        <taxon>Embryophyta</taxon>
        <taxon>Tracheophyta</taxon>
        <taxon>Spermatophyta</taxon>
        <taxon>Magnoliopsida</taxon>
        <taxon>Liliopsida</taxon>
        <taxon>Acoraceae</taxon>
        <taxon>Acorus</taxon>
    </lineage>
</organism>
<dbReference type="EMBL" id="JAUJYN010000011">
    <property type="protein sequence ID" value="KAK1260288.1"/>
    <property type="molecule type" value="Genomic_DNA"/>
</dbReference>
<protein>
    <submittedName>
        <fullName evidence="2">Uncharacterized protein</fullName>
    </submittedName>
</protein>
<dbReference type="Proteomes" id="UP001179952">
    <property type="component" value="Unassembled WGS sequence"/>
</dbReference>
<dbReference type="AlphaFoldDB" id="A0AAV9A852"/>
<name>A0AAV9A852_ACOGR</name>
<keyword evidence="3" id="KW-1185">Reference proteome</keyword>
<sequence>MGGCLTTTSVSSPMESPETSKEATNVEATTISPRTPTSSYHMKNKSKKKKAVRFKIDGADNVHTLGENPNKVMRFRIVLTVQELNIMLSNQKVSKEKLTREHLIGAMRVSYKRFARLNNKSGNNGGGDWRPVLDSIPEDQ</sequence>
<evidence type="ECO:0000256" key="1">
    <source>
        <dbReference type="SAM" id="MobiDB-lite"/>
    </source>
</evidence>
<feature type="compositionally biased region" description="Polar residues" evidence="1">
    <location>
        <begin position="1"/>
        <end position="14"/>
    </location>
</feature>
<proteinExistence type="predicted"/>
<feature type="compositionally biased region" description="Polar residues" evidence="1">
    <location>
        <begin position="22"/>
        <end position="41"/>
    </location>
</feature>
<feature type="region of interest" description="Disordered" evidence="1">
    <location>
        <begin position="1"/>
        <end position="48"/>
    </location>
</feature>
<evidence type="ECO:0000313" key="3">
    <source>
        <dbReference type="Proteomes" id="UP001179952"/>
    </source>
</evidence>
<evidence type="ECO:0000313" key="2">
    <source>
        <dbReference type="EMBL" id="KAK1260288.1"/>
    </source>
</evidence>
<feature type="region of interest" description="Disordered" evidence="1">
    <location>
        <begin position="118"/>
        <end position="140"/>
    </location>
</feature>
<gene>
    <name evidence="2" type="ORF">QJS04_geneDACA018040</name>
</gene>
<reference evidence="2" key="2">
    <citation type="submission" date="2023-06" db="EMBL/GenBank/DDBJ databases">
        <authorList>
            <person name="Ma L."/>
            <person name="Liu K.-W."/>
            <person name="Li Z."/>
            <person name="Hsiao Y.-Y."/>
            <person name="Qi Y."/>
            <person name="Fu T."/>
            <person name="Tang G."/>
            <person name="Zhang D."/>
            <person name="Sun W.-H."/>
            <person name="Liu D.-K."/>
            <person name="Li Y."/>
            <person name="Chen G.-Z."/>
            <person name="Liu X.-D."/>
            <person name="Liao X.-Y."/>
            <person name="Jiang Y.-T."/>
            <person name="Yu X."/>
            <person name="Hao Y."/>
            <person name="Huang J."/>
            <person name="Zhao X.-W."/>
            <person name="Ke S."/>
            <person name="Chen Y.-Y."/>
            <person name="Wu W.-L."/>
            <person name="Hsu J.-L."/>
            <person name="Lin Y.-F."/>
            <person name="Huang M.-D."/>
            <person name="Li C.-Y."/>
            <person name="Huang L."/>
            <person name="Wang Z.-W."/>
            <person name="Zhao X."/>
            <person name="Zhong W.-Y."/>
            <person name="Peng D.-H."/>
            <person name="Ahmad S."/>
            <person name="Lan S."/>
            <person name="Zhang J.-S."/>
            <person name="Tsai W.-C."/>
            <person name="Van De Peer Y."/>
            <person name="Liu Z.-J."/>
        </authorList>
    </citation>
    <scope>NUCLEOTIDE SEQUENCE</scope>
    <source>
        <strain evidence="2">SCP</strain>
        <tissue evidence="2">Leaves</tissue>
    </source>
</reference>
<comment type="caution">
    <text evidence="2">The sequence shown here is derived from an EMBL/GenBank/DDBJ whole genome shotgun (WGS) entry which is preliminary data.</text>
</comment>
<accession>A0AAV9A852</accession>
<reference evidence="2" key="1">
    <citation type="journal article" date="2023" name="Nat. Commun.">
        <title>Diploid and tetraploid genomes of Acorus and the evolution of monocots.</title>
        <authorList>
            <person name="Ma L."/>
            <person name="Liu K.W."/>
            <person name="Li Z."/>
            <person name="Hsiao Y.Y."/>
            <person name="Qi Y."/>
            <person name="Fu T."/>
            <person name="Tang G.D."/>
            <person name="Zhang D."/>
            <person name="Sun W.H."/>
            <person name="Liu D.K."/>
            <person name="Li Y."/>
            <person name="Chen G.Z."/>
            <person name="Liu X.D."/>
            <person name="Liao X.Y."/>
            <person name="Jiang Y.T."/>
            <person name="Yu X."/>
            <person name="Hao Y."/>
            <person name="Huang J."/>
            <person name="Zhao X.W."/>
            <person name="Ke S."/>
            <person name="Chen Y.Y."/>
            <person name="Wu W.L."/>
            <person name="Hsu J.L."/>
            <person name="Lin Y.F."/>
            <person name="Huang M.D."/>
            <person name="Li C.Y."/>
            <person name="Huang L."/>
            <person name="Wang Z.W."/>
            <person name="Zhao X."/>
            <person name="Zhong W.Y."/>
            <person name="Peng D.H."/>
            <person name="Ahmad S."/>
            <person name="Lan S."/>
            <person name="Zhang J.S."/>
            <person name="Tsai W.C."/>
            <person name="Van de Peer Y."/>
            <person name="Liu Z.J."/>
        </authorList>
    </citation>
    <scope>NUCLEOTIDE SEQUENCE</scope>
    <source>
        <strain evidence="2">SCP</strain>
    </source>
</reference>